<gene>
    <name evidence="5" type="ORF">CYCCA115_LOCUS5878</name>
</gene>
<dbReference type="InterPro" id="IPR002762">
    <property type="entry name" value="CbiX-like"/>
</dbReference>
<dbReference type="AlphaFoldDB" id="A0AAD2CML8"/>
<evidence type="ECO:0000256" key="3">
    <source>
        <dbReference type="SAM" id="MobiDB-lite"/>
    </source>
</evidence>
<dbReference type="InterPro" id="IPR050963">
    <property type="entry name" value="Sirohydro_Cobaltochel/CbiX"/>
</dbReference>
<evidence type="ECO:0000256" key="1">
    <source>
        <dbReference type="ARBA" id="ARBA00022723"/>
    </source>
</evidence>
<name>A0AAD2CML8_9STRA</name>
<feature type="signal peptide" evidence="4">
    <location>
        <begin position="1"/>
        <end position="20"/>
    </location>
</feature>
<feature type="compositionally biased region" description="Polar residues" evidence="3">
    <location>
        <begin position="75"/>
        <end position="86"/>
    </location>
</feature>
<dbReference type="GO" id="GO:0046872">
    <property type="term" value="F:metal ion binding"/>
    <property type="evidence" value="ECO:0007669"/>
    <property type="project" value="UniProtKB-KW"/>
</dbReference>
<evidence type="ECO:0000256" key="4">
    <source>
        <dbReference type="SAM" id="SignalP"/>
    </source>
</evidence>
<dbReference type="CDD" id="cd03416">
    <property type="entry name" value="CbiX_SirB_N"/>
    <property type="match status" value="1"/>
</dbReference>
<feature type="region of interest" description="Disordered" evidence="3">
    <location>
        <begin position="66"/>
        <end position="108"/>
    </location>
</feature>
<dbReference type="PANTHER" id="PTHR33542:SF3">
    <property type="entry name" value="SIROHYDROCHLORIN FERROCHELATASE, CHLOROPLASTIC"/>
    <property type="match status" value="1"/>
</dbReference>
<protein>
    <recommendedName>
        <fullName evidence="7">Sirohydrochlorin cobaltochelatase</fullName>
    </recommendedName>
</protein>
<dbReference type="Pfam" id="PF01903">
    <property type="entry name" value="CbiX"/>
    <property type="match status" value="1"/>
</dbReference>
<keyword evidence="2" id="KW-0456">Lyase</keyword>
<proteinExistence type="predicted"/>
<evidence type="ECO:0008006" key="7">
    <source>
        <dbReference type="Google" id="ProtNLM"/>
    </source>
</evidence>
<comment type="caution">
    <text evidence="5">The sequence shown here is derived from an EMBL/GenBank/DDBJ whole genome shotgun (WGS) entry which is preliminary data.</text>
</comment>
<reference evidence="5" key="1">
    <citation type="submission" date="2023-08" db="EMBL/GenBank/DDBJ databases">
        <authorList>
            <person name="Audoor S."/>
            <person name="Bilcke G."/>
        </authorList>
    </citation>
    <scope>NUCLEOTIDE SEQUENCE</scope>
</reference>
<sequence>MSLLNQSLLCLFLLVPQIEGFQTRILRICHHHISTSARAFTLLQAEGNKKEQDLFDYFDPLLSPHAYPNGIEAGPTTNSEESSSRNVVPPQVSTTSSPPPPLEAVPPQAEVDRQDQDLFDYFDPLLSPHAYPNGIEAGPITTSKKSPPVSSPPPPLETVPPELRSGKKRKVGVLLMDHGSRNSASNARLEKMAELYQLTSNYDRTDDDDTIVVEAAHMEIASPSIAEGLKKLLDQGVDEIICHPYFLSPGRHVTEDIPELLEQAKNELKIDNIRMVCTKPIGANTQLMIGAIHALVQENSSILQSQGQQ</sequence>
<keyword evidence="6" id="KW-1185">Reference proteome</keyword>
<feature type="compositionally biased region" description="Pro residues" evidence="3">
    <location>
        <begin position="149"/>
        <end position="158"/>
    </location>
</feature>
<dbReference type="SUPFAM" id="SSF53800">
    <property type="entry name" value="Chelatase"/>
    <property type="match status" value="1"/>
</dbReference>
<accession>A0AAD2CML8</accession>
<organism evidence="5 6">
    <name type="scientific">Cylindrotheca closterium</name>
    <dbReference type="NCBI Taxonomy" id="2856"/>
    <lineage>
        <taxon>Eukaryota</taxon>
        <taxon>Sar</taxon>
        <taxon>Stramenopiles</taxon>
        <taxon>Ochrophyta</taxon>
        <taxon>Bacillariophyta</taxon>
        <taxon>Bacillariophyceae</taxon>
        <taxon>Bacillariophycidae</taxon>
        <taxon>Bacillariales</taxon>
        <taxon>Bacillariaceae</taxon>
        <taxon>Cylindrotheca</taxon>
    </lineage>
</organism>
<feature type="compositionally biased region" description="Low complexity" evidence="3">
    <location>
        <begin position="87"/>
        <end position="96"/>
    </location>
</feature>
<feature type="region of interest" description="Disordered" evidence="3">
    <location>
        <begin position="139"/>
        <end position="163"/>
    </location>
</feature>
<dbReference type="EMBL" id="CAKOGP040000668">
    <property type="protein sequence ID" value="CAJ1937908.1"/>
    <property type="molecule type" value="Genomic_DNA"/>
</dbReference>
<evidence type="ECO:0000313" key="5">
    <source>
        <dbReference type="EMBL" id="CAJ1937908.1"/>
    </source>
</evidence>
<evidence type="ECO:0000256" key="2">
    <source>
        <dbReference type="ARBA" id="ARBA00023239"/>
    </source>
</evidence>
<dbReference type="Proteomes" id="UP001295423">
    <property type="component" value="Unassembled WGS sequence"/>
</dbReference>
<evidence type="ECO:0000313" key="6">
    <source>
        <dbReference type="Proteomes" id="UP001295423"/>
    </source>
</evidence>
<dbReference type="Gene3D" id="3.40.50.1400">
    <property type="match status" value="1"/>
</dbReference>
<keyword evidence="4" id="KW-0732">Signal</keyword>
<keyword evidence="1" id="KW-0479">Metal-binding</keyword>
<dbReference type="GO" id="GO:0016829">
    <property type="term" value="F:lyase activity"/>
    <property type="evidence" value="ECO:0007669"/>
    <property type="project" value="UniProtKB-KW"/>
</dbReference>
<dbReference type="PANTHER" id="PTHR33542">
    <property type="entry name" value="SIROHYDROCHLORIN FERROCHELATASE, CHLOROPLASTIC"/>
    <property type="match status" value="1"/>
</dbReference>
<feature type="chain" id="PRO_5042084129" description="Sirohydrochlorin cobaltochelatase" evidence="4">
    <location>
        <begin position="21"/>
        <end position="309"/>
    </location>
</feature>